<dbReference type="InterPro" id="IPR027417">
    <property type="entry name" value="P-loop_NTPase"/>
</dbReference>
<keyword evidence="6" id="KW-1185">Reference proteome</keyword>
<dbReference type="SMART" id="SM01132">
    <property type="entry name" value="DIL"/>
    <property type="match status" value="1"/>
</dbReference>
<evidence type="ECO:0000256" key="1">
    <source>
        <dbReference type="ARBA" id="ARBA00022860"/>
    </source>
</evidence>
<dbReference type="Proteomes" id="UP001206925">
    <property type="component" value="Unassembled WGS sequence"/>
</dbReference>
<dbReference type="GO" id="GO:0030048">
    <property type="term" value="P:actin filament-based movement"/>
    <property type="evidence" value="ECO:0007669"/>
    <property type="project" value="UniProtKB-ARBA"/>
</dbReference>
<accession>A0AAD5C685</accession>
<dbReference type="GO" id="GO:0005516">
    <property type="term" value="F:calmodulin binding"/>
    <property type="evidence" value="ECO:0007669"/>
    <property type="project" value="UniProtKB-KW"/>
</dbReference>
<dbReference type="GO" id="GO:0016459">
    <property type="term" value="C:myosin complex"/>
    <property type="evidence" value="ECO:0007669"/>
    <property type="project" value="UniProtKB-KW"/>
</dbReference>
<gene>
    <name evidence="5" type="ORF">M8C21_005191</name>
</gene>
<evidence type="ECO:0000259" key="3">
    <source>
        <dbReference type="PROSITE" id="PS51126"/>
    </source>
</evidence>
<comment type="caution">
    <text evidence="5">The sequence shown here is derived from an EMBL/GenBank/DDBJ whole genome shotgun (WGS) entry which is preliminary data.</text>
</comment>
<reference evidence="5" key="1">
    <citation type="submission" date="2022-06" db="EMBL/GenBank/DDBJ databases">
        <title>Uncovering the hologenomic basis of an extraordinary plant invasion.</title>
        <authorList>
            <person name="Bieker V.C."/>
            <person name="Martin M.D."/>
            <person name="Gilbert T."/>
            <person name="Hodgins K."/>
            <person name="Battlay P."/>
            <person name="Petersen B."/>
            <person name="Wilson J."/>
        </authorList>
    </citation>
    <scope>NUCLEOTIDE SEQUENCE</scope>
    <source>
        <strain evidence="5">AA19_3_7</strain>
        <tissue evidence="5">Leaf</tissue>
    </source>
</reference>
<sequence>MLLEKANINGYQIGKTKLFLRAGQMAELDACRAEILGKFATKIRAKYLSHSANKKYLLLRASSIPLQTIVRGQVARSRFQNRRREVACVTIQKCTRMFLAMKRYRALRGMDTSSMYLHKTQKVAKKKSTPQEQIIDLTNQLEQEKQARADMAEEIAKLRSFVREITEYSVKEEGVANVEIGQLPQPEDIPTTGNETIDKLTAENIKLKYVVNALQWKVDEAQKLCEERSKQASDAESMVIELKLSMQSLQEKLCDIETEEQIMRQQVMTHPSNTADQQNGQHEKRFDSNLANDTQNENVEALLAAVRHKLGFSKGKPIATYIIYKSLLHWKYFEAERTSIFDRLMQVISSAVEKEHDNKHMAYWLCTTSALLFLIQKSLSPAVQNLPRPSLFGRMTQGFTKSSDLVCHVEAKYPALLFKQQLSAYVEKIFAIIRNNMKNNLSSLISYCFQAARTSQDNPPPPTHWGIVIECLNGTLTILKDNHVPPLLVQKIIIEAFSNINAEIFNRVGEYVKAGLAELEQWCGRTKNEYVGSSLDELQHVRQAVGFLVIKEKSKIGYDELTTKLCPVLGVHQHHRLCNLYSSDQETGTVTPEVLSKLKVFADNEKSSYLLDGHCSVRFSTDEISLCFNEKDFADVKPSGQLLENPAFRFLLE</sequence>
<evidence type="ECO:0008006" key="7">
    <source>
        <dbReference type="Google" id="ProtNLM"/>
    </source>
</evidence>
<dbReference type="AlphaFoldDB" id="A0AAD5C685"/>
<evidence type="ECO:0000256" key="2">
    <source>
        <dbReference type="PROSITE-ProRule" id="PRU00782"/>
    </source>
</evidence>
<dbReference type="SUPFAM" id="SSF52540">
    <property type="entry name" value="P-loop containing nucleoside triphosphate hydrolases"/>
    <property type="match status" value="1"/>
</dbReference>
<dbReference type="Pfam" id="PF01843">
    <property type="entry name" value="DIL"/>
    <property type="match status" value="1"/>
</dbReference>
<organism evidence="5 6">
    <name type="scientific">Ambrosia artemisiifolia</name>
    <name type="common">Common ragweed</name>
    <dbReference type="NCBI Taxonomy" id="4212"/>
    <lineage>
        <taxon>Eukaryota</taxon>
        <taxon>Viridiplantae</taxon>
        <taxon>Streptophyta</taxon>
        <taxon>Embryophyta</taxon>
        <taxon>Tracheophyta</taxon>
        <taxon>Spermatophyta</taxon>
        <taxon>Magnoliopsida</taxon>
        <taxon>eudicotyledons</taxon>
        <taxon>Gunneridae</taxon>
        <taxon>Pentapetalae</taxon>
        <taxon>asterids</taxon>
        <taxon>campanulids</taxon>
        <taxon>Asterales</taxon>
        <taxon>Asteraceae</taxon>
        <taxon>Asteroideae</taxon>
        <taxon>Heliantheae alliance</taxon>
        <taxon>Heliantheae</taxon>
        <taxon>Ambrosia</taxon>
    </lineage>
</organism>
<dbReference type="Gene3D" id="3.30.70.1590">
    <property type="match status" value="1"/>
</dbReference>
<comment type="caution">
    <text evidence="2">Lacks conserved residue(s) required for the propagation of feature annotation.</text>
</comment>
<feature type="domain" description="Myosin motor" evidence="4">
    <location>
        <begin position="1"/>
        <end position="33"/>
    </location>
</feature>
<feature type="domain" description="Dilute" evidence="3">
    <location>
        <begin position="342"/>
        <end position="604"/>
    </location>
</feature>
<dbReference type="PROSITE" id="PS51126">
    <property type="entry name" value="DILUTE"/>
    <property type="match status" value="1"/>
</dbReference>
<keyword evidence="2" id="KW-0505">Motor protein</keyword>
<dbReference type="InterPro" id="IPR002710">
    <property type="entry name" value="Dilute_dom"/>
</dbReference>
<name>A0AAD5C685_AMBAR</name>
<dbReference type="PANTHER" id="PTHR16027:SF6">
    <property type="entry name" value="DILUTE DOMAIN-CONTAINING PROTEIN"/>
    <property type="match status" value="1"/>
</dbReference>
<evidence type="ECO:0000259" key="4">
    <source>
        <dbReference type="PROSITE" id="PS51456"/>
    </source>
</evidence>
<dbReference type="Pfam" id="PF00612">
    <property type="entry name" value="IQ"/>
    <property type="match status" value="1"/>
</dbReference>
<dbReference type="EMBL" id="JAMZMK010009457">
    <property type="protein sequence ID" value="KAI7735644.1"/>
    <property type="molecule type" value="Genomic_DNA"/>
</dbReference>
<keyword evidence="2" id="KW-0518">Myosin</keyword>
<dbReference type="Gene3D" id="1.20.5.190">
    <property type="match status" value="1"/>
</dbReference>
<dbReference type="SMART" id="SM00015">
    <property type="entry name" value="IQ"/>
    <property type="match status" value="2"/>
</dbReference>
<evidence type="ECO:0000313" key="5">
    <source>
        <dbReference type="EMBL" id="KAI7735644.1"/>
    </source>
</evidence>
<keyword evidence="1" id="KW-0112">Calmodulin-binding</keyword>
<dbReference type="PROSITE" id="PS50096">
    <property type="entry name" value="IQ"/>
    <property type="match status" value="2"/>
</dbReference>
<proteinExistence type="inferred from homology"/>
<dbReference type="PROSITE" id="PS51456">
    <property type="entry name" value="MYOSIN_MOTOR"/>
    <property type="match status" value="1"/>
</dbReference>
<keyword evidence="2" id="KW-0009">Actin-binding</keyword>
<dbReference type="InterPro" id="IPR001609">
    <property type="entry name" value="Myosin_head_motor_dom-like"/>
</dbReference>
<dbReference type="PANTHER" id="PTHR16027">
    <property type="entry name" value="DILUTE DOMAIN-CONTAINING PROTEIN YPR089W"/>
    <property type="match status" value="1"/>
</dbReference>
<dbReference type="GO" id="GO:0003774">
    <property type="term" value="F:cytoskeletal motor activity"/>
    <property type="evidence" value="ECO:0007669"/>
    <property type="project" value="InterPro"/>
</dbReference>
<evidence type="ECO:0000313" key="6">
    <source>
        <dbReference type="Proteomes" id="UP001206925"/>
    </source>
</evidence>
<protein>
    <recommendedName>
        <fullName evidence="7">Dilute domain-containing protein</fullName>
    </recommendedName>
</protein>
<comment type="similarity">
    <text evidence="2">Belongs to the TRAFAC class myosin-kinesin ATPase superfamily. Myosin family.</text>
</comment>
<dbReference type="InterPro" id="IPR052072">
    <property type="entry name" value="Vascular_dev_regulator"/>
</dbReference>
<dbReference type="GO" id="GO:0005524">
    <property type="term" value="F:ATP binding"/>
    <property type="evidence" value="ECO:0007669"/>
    <property type="project" value="InterPro"/>
</dbReference>
<dbReference type="GO" id="GO:0003779">
    <property type="term" value="F:actin binding"/>
    <property type="evidence" value="ECO:0007669"/>
    <property type="project" value="UniProtKB-KW"/>
</dbReference>
<dbReference type="InterPro" id="IPR000048">
    <property type="entry name" value="IQ_motif_EF-hand-BS"/>
</dbReference>